<keyword evidence="7" id="KW-1185">Reference proteome</keyword>
<dbReference type="SMART" id="SM00850">
    <property type="entry name" value="LytTR"/>
    <property type="match status" value="1"/>
</dbReference>
<dbReference type="PROSITE" id="PS50930">
    <property type="entry name" value="HTH_LYTTR"/>
    <property type="match status" value="1"/>
</dbReference>
<dbReference type="InterPro" id="IPR007492">
    <property type="entry name" value="LytTR_DNA-bd_dom"/>
</dbReference>
<dbReference type="SMART" id="SM00448">
    <property type="entry name" value="REC"/>
    <property type="match status" value="1"/>
</dbReference>
<name>A0A6B3W1F8_9BACI</name>
<feature type="domain" description="Response regulatory" evidence="3">
    <location>
        <begin position="6"/>
        <end position="120"/>
    </location>
</feature>
<comment type="caution">
    <text evidence="6">The sequence shown here is derived from an EMBL/GenBank/DDBJ whole genome shotgun (WGS) entry which is preliminary data.</text>
</comment>
<organism evidence="6 7">
    <name type="scientific">Bacillus aquiflavi</name>
    <dbReference type="NCBI Taxonomy" id="2672567"/>
    <lineage>
        <taxon>Bacteria</taxon>
        <taxon>Bacillati</taxon>
        <taxon>Bacillota</taxon>
        <taxon>Bacilli</taxon>
        <taxon>Bacillales</taxon>
        <taxon>Bacillaceae</taxon>
        <taxon>Bacillus</taxon>
    </lineage>
</organism>
<protein>
    <submittedName>
        <fullName evidence="6">Response regulator transcription factor</fullName>
    </submittedName>
</protein>
<dbReference type="GO" id="GO:0000156">
    <property type="term" value="F:phosphorelay response regulator activity"/>
    <property type="evidence" value="ECO:0007669"/>
    <property type="project" value="InterPro"/>
</dbReference>
<keyword evidence="1" id="KW-0597">Phosphoprotein</keyword>
<dbReference type="PANTHER" id="PTHR37299:SF1">
    <property type="entry name" value="STAGE 0 SPORULATION PROTEIN A HOMOLOG"/>
    <property type="match status" value="1"/>
</dbReference>
<dbReference type="InterPro" id="IPR001789">
    <property type="entry name" value="Sig_transdc_resp-reg_receiver"/>
</dbReference>
<accession>A0A6B3W1F8</accession>
<dbReference type="InterPro" id="IPR046947">
    <property type="entry name" value="LytR-like"/>
</dbReference>
<evidence type="ECO:0000259" key="4">
    <source>
        <dbReference type="PROSITE" id="PS50930"/>
    </source>
</evidence>
<dbReference type="SUPFAM" id="SSF52172">
    <property type="entry name" value="CheY-like"/>
    <property type="match status" value="1"/>
</dbReference>
<dbReference type="PROSITE" id="PS50110">
    <property type="entry name" value="RESPONSE_REGULATORY"/>
    <property type="match status" value="1"/>
</dbReference>
<feature type="coiled-coil region" evidence="2">
    <location>
        <begin position="215"/>
        <end position="242"/>
    </location>
</feature>
<dbReference type="EMBL" id="JACEIO010000066">
    <property type="protein sequence ID" value="MBA4538702.1"/>
    <property type="molecule type" value="Genomic_DNA"/>
</dbReference>
<dbReference type="PANTHER" id="PTHR37299">
    <property type="entry name" value="TRANSCRIPTIONAL REGULATOR-RELATED"/>
    <property type="match status" value="1"/>
</dbReference>
<proteinExistence type="predicted"/>
<dbReference type="InterPro" id="IPR011006">
    <property type="entry name" value="CheY-like_superfamily"/>
</dbReference>
<reference evidence="6 7" key="1">
    <citation type="submission" date="2020-02" db="EMBL/GenBank/DDBJ databases">
        <title>Bacillus aquiflavi sp. nov., isolated from yellow water of strong flavor Chinese baijiu in Yibin region of China.</title>
        <authorList>
            <person name="Xie J."/>
        </authorList>
    </citation>
    <scope>NUCLEOTIDE SEQUENCE [LARGE SCALE GENOMIC DNA]</scope>
    <source>
        <strain evidence="6 7">3H-10</strain>
    </source>
</reference>
<evidence type="ECO:0000256" key="2">
    <source>
        <dbReference type="SAM" id="Coils"/>
    </source>
</evidence>
<dbReference type="RefSeq" id="WP_163243463.1">
    <property type="nucleotide sequence ID" value="NZ_CP082780.1"/>
</dbReference>
<evidence type="ECO:0000313" key="6">
    <source>
        <dbReference type="EMBL" id="NEY83062.1"/>
    </source>
</evidence>
<dbReference type="EMBL" id="JAAIWN010000068">
    <property type="protein sequence ID" value="NEY83062.1"/>
    <property type="molecule type" value="Genomic_DNA"/>
</dbReference>
<sequence>MLTKINIAIVDDEVAVLNHLVKLFSNISEVSLKCMTTNANELIEKLNTINIDVVLLDINIPEIDGFQLADYLRSNHPSIKIIFMSAYHEYALKGYNFYPEDYLVKPVNFLRLKQTINRITNQSNSIVNNKIGIRSDGVFKLINVNEIKYVERKGRKTRIYLENNQIINCNENLNVLEQMLATKGFYRTHQSFLVQLDKIQEISPDNYMKSYNIKLKDCETNINVSRNKYKELKQELEKFLLS</sequence>
<dbReference type="Pfam" id="PF00072">
    <property type="entry name" value="Response_reg"/>
    <property type="match status" value="1"/>
</dbReference>
<evidence type="ECO:0000259" key="3">
    <source>
        <dbReference type="PROSITE" id="PS50110"/>
    </source>
</evidence>
<feature type="modified residue" description="4-aspartylphosphate" evidence="1">
    <location>
        <position position="57"/>
    </location>
</feature>
<dbReference type="AlphaFoldDB" id="A0A6B3W1F8"/>
<keyword evidence="2" id="KW-0175">Coiled coil</keyword>
<reference evidence="5 8" key="2">
    <citation type="submission" date="2020-07" db="EMBL/GenBank/DDBJ databases">
        <authorList>
            <person name="Feng H."/>
        </authorList>
    </citation>
    <scope>NUCLEOTIDE SEQUENCE [LARGE SCALE GENOMIC DNA]</scope>
    <source>
        <strain evidence="8">s-12</strain>
        <strain evidence="5">S-12</strain>
    </source>
</reference>
<evidence type="ECO:0000256" key="1">
    <source>
        <dbReference type="PROSITE-ProRule" id="PRU00169"/>
    </source>
</evidence>
<evidence type="ECO:0000313" key="5">
    <source>
        <dbReference type="EMBL" id="MBA4538702.1"/>
    </source>
</evidence>
<dbReference type="GO" id="GO:0003677">
    <property type="term" value="F:DNA binding"/>
    <property type="evidence" value="ECO:0007669"/>
    <property type="project" value="InterPro"/>
</dbReference>
<dbReference type="Gene3D" id="2.40.50.1020">
    <property type="entry name" value="LytTr DNA-binding domain"/>
    <property type="match status" value="1"/>
</dbReference>
<feature type="domain" description="HTH LytTR-type" evidence="4">
    <location>
        <begin position="131"/>
        <end position="238"/>
    </location>
</feature>
<dbReference type="Gene3D" id="3.40.50.2300">
    <property type="match status" value="1"/>
</dbReference>
<evidence type="ECO:0000313" key="8">
    <source>
        <dbReference type="Proteomes" id="UP000570010"/>
    </source>
</evidence>
<dbReference type="Proteomes" id="UP000570010">
    <property type="component" value="Unassembled WGS sequence"/>
</dbReference>
<dbReference type="Pfam" id="PF04397">
    <property type="entry name" value="LytTR"/>
    <property type="match status" value="1"/>
</dbReference>
<gene>
    <name evidence="6" type="ORF">G4D64_16550</name>
    <name evidence="5" type="ORF">H1Z61_16610</name>
</gene>
<evidence type="ECO:0000313" key="7">
    <source>
        <dbReference type="Proteomes" id="UP000472971"/>
    </source>
</evidence>
<dbReference type="Proteomes" id="UP000472971">
    <property type="component" value="Unassembled WGS sequence"/>
</dbReference>